<dbReference type="EMBL" id="AP024233">
    <property type="protein sequence ID" value="BCO10288.1"/>
    <property type="molecule type" value="Genomic_DNA"/>
</dbReference>
<feature type="coiled-coil region" evidence="1">
    <location>
        <begin position="127"/>
        <end position="154"/>
    </location>
</feature>
<keyword evidence="2" id="KW-0812">Transmembrane</keyword>
<evidence type="ECO:0000256" key="1">
    <source>
        <dbReference type="SAM" id="Coils"/>
    </source>
</evidence>
<accession>A0A915XL83</accession>
<dbReference type="PROSITE" id="PS50885">
    <property type="entry name" value="HAMP"/>
    <property type="match status" value="1"/>
</dbReference>
<dbReference type="GO" id="GO:0007165">
    <property type="term" value="P:signal transduction"/>
    <property type="evidence" value="ECO:0007669"/>
    <property type="project" value="InterPro"/>
</dbReference>
<name>A0A915XL83_9BACT</name>
<evidence type="ECO:0000259" key="3">
    <source>
        <dbReference type="PROSITE" id="PS50885"/>
    </source>
</evidence>
<feature type="transmembrane region" description="Helical" evidence="2">
    <location>
        <begin position="65"/>
        <end position="88"/>
    </location>
</feature>
<gene>
    <name evidence="4" type="ORF">GF1_26640</name>
</gene>
<proteinExistence type="predicted"/>
<dbReference type="Gene3D" id="6.10.340.10">
    <property type="match status" value="1"/>
</dbReference>
<keyword evidence="5" id="KW-1185">Reference proteome</keyword>
<keyword evidence="2" id="KW-1133">Transmembrane helix</keyword>
<keyword evidence="2" id="KW-0472">Membrane</keyword>
<sequence length="179" mass="20301">MTRIKRKKLNLAVKKELQKWLLIRITGIVLLCSLVAALILYFYARSEITSSFFDAHLKIRRVSDLLLPVLLTGSAVSMVAGLLLAMFLPQKIAGPVYRIEKDLEQVQEGELTKEIRLRKGDLLMDLADEVNKATASVRQRIQEIKDNYRAAEKAVRAGNDSQVEEALHRLEESLSRLKT</sequence>
<dbReference type="Proteomes" id="UP001063350">
    <property type="component" value="Chromosome"/>
</dbReference>
<dbReference type="KEGG" id="ddu:GF1_26640"/>
<keyword evidence="1" id="KW-0175">Coiled coil</keyword>
<evidence type="ECO:0000313" key="4">
    <source>
        <dbReference type="EMBL" id="BCO10288.1"/>
    </source>
</evidence>
<dbReference type="AlphaFoldDB" id="A0A915XL83"/>
<dbReference type="InterPro" id="IPR003660">
    <property type="entry name" value="HAMP_dom"/>
</dbReference>
<organism evidence="4 5">
    <name type="scientific">Desulfolithobacter dissulfuricans</name>
    <dbReference type="NCBI Taxonomy" id="2795293"/>
    <lineage>
        <taxon>Bacteria</taxon>
        <taxon>Pseudomonadati</taxon>
        <taxon>Thermodesulfobacteriota</taxon>
        <taxon>Desulfobulbia</taxon>
        <taxon>Desulfobulbales</taxon>
        <taxon>Desulfobulbaceae</taxon>
        <taxon>Desulfolithobacter</taxon>
    </lineage>
</organism>
<evidence type="ECO:0000256" key="2">
    <source>
        <dbReference type="SAM" id="Phobius"/>
    </source>
</evidence>
<dbReference type="GO" id="GO:0016020">
    <property type="term" value="C:membrane"/>
    <property type="evidence" value="ECO:0007669"/>
    <property type="project" value="InterPro"/>
</dbReference>
<reference evidence="4" key="1">
    <citation type="submission" date="2020-12" db="EMBL/GenBank/DDBJ databases">
        <title>Desulfobium dissulfuricans gen. nov., sp. nov., a novel mesophilic, sulfate-reducing bacterium isolated from a deep-sea hydrothermal vent.</title>
        <authorList>
            <person name="Hashimoto Y."/>
            <person name="Tame A."/>
            <person name="Sawayama S."/>
            <person name="Miyazaki J."/>
            <person name="Takai K."/>
            <person name="Nakagawa S."/>
        </authorList>
    </citation>
    <scope>NUCLEOTIDE SEQUENCE</scope>
    <source>
        <strain evidence="4">GF1</strain>
    </source>
</reference>
<feature type="domain" description="HAMP" evidence="3">
    <location>
        <begin position="90"/>
        <end position="142"/>
    </location>
</feature>
<protein>
    <recommendedName>
        <fullName evidence="3">HAMP domain-containing protein</fullName>
    </recommendedName>
</protein>
<dbReference type="RefSeq" id="WP_267927023.1">
    <property type="nucleotide sequence ID" value="NZ_AP024233.1"/>
</dbReference>
<evidence type="ECO:0000313" key="5">
    <source>
        <dbReference type="Proteomes" id="UP001063350"/>
    </source>
</evidence>
<feature type="transmembrane region" description="Helical" evidence="2">
    <location>
        <begin position="21"/>
        <end position="45"/>
    </location>
</feature>